<dbReference type="PANTHER" id="PTHR40624:SF1">
    <property type="entry name" value="BIOSYNTHESIS MONOOXYGENASE, PUTATIVE (AFU_ORTHOLOGUE AFUA_1G12025)-RELATED"/>
    <property type="match status" value="1"/>
</dbReference>
<name>A0AAV9HXU0_9PEZI</name>
<dbReference type="Pfam" id="PF03992">
    <property type="entry name" value="ABM"/>
    <property type="match status" value="1"/>
</dbReference>
<reference evidence="2" key="2">
    <citation type="submission" date="2023-06" db="EMBL/GenBank/DDBJ databases">
        <authorList>
            <consortium name="Lawrence Berkeley National Laboratory"/>
            <person name="Mondo S.J."/>
            <person name="Hensen N."/>
            <person name="Bonometti L."/>
            <person name="Westerberg I."/>
            <person name="Brannstrom I.O."/>
            <person name="Guillou S."/>
            <person name="Cros-Aarteil S."/>
            <person name="Calhoun S."/>
            <person name="Haridas S."/>
            <person name="Kuo A."/>
            <person name="Pangilinan J."/>
            <person name="Riley R."/>
            <person name="Labutti K."/>
            <person name="Andreopoulos B."/>
            <person name="Lipzen A."/>
            <person name="Chen C."/>
            <person name="Yanf M."/>
            <person name="Daum C."/>
            <person name="Ng V."/>
            <person name="Clum A."/>
            <person name="Steindorff A."/>
            <person name="Ohm R."/>
            <person name="Martin F."/>
            <person name="Silar P."/>
            <person name="Natvig D."/>
            <person name="Lalanne C."/>
            <person name="Gautier V."/>
            <person name="Ament-Velasquez S.L."/>
            <person name="Kruys A."/>
            <person name="Hutchinson M.I."/>
            <person name="Powell A.J."/>
            <person name="Barry K."/>
            <person name="Miller A.N."/>
            <person name="Grigoriev I.V."/>
            <person name="Debuchy R."/>
            <person name="Gladieux P."/>
            <person name="Thoren M.H."/>
            <person name="Johannesson H."/>
        </authorList>
    </citation>
    <scope>NUCLEOTIDE SEQUENCE</scope>
    <source>
        <strain evidence="2">PSN324</strain>
    </source>
</reference>
<dbReference type="EMBL" id="MU864943">
    <property type="protein sequence ID" value="KAK4464975.1"/>
    <property type="molecule type" value="Genomic_DNA"/>
</dbReference>
<dbReference type="InterPro" id="IPR011008">
    <property type="entry name" value="Dimeric_a/b-barrel"/>
</dbReference>
<dbReference type="SUPFAM" id="SSF54909">
    <property type="entry name" value="Dimeric alpha+beta barrel"/>
    <property type="match status" value="1"/>
</dbReference>
<dbReference type="AlphaFoldDB" id="A0AAV9HXU0"/>
<organism evidence="2 3">
    <name type="scientific">Cladorrhinum samala</name>
    <dbReference type="NCBI Taxonomy" id="585594"/>
    <lineage>
        <taxon>Eukaryota</taxon>
        <taxon>Fungi</taxon>
        <taxon>Dikarya</taxon>
        <taxon>Ascomycota</taxon>
        <taxon>Pezizomycotina</taxon>
        <taxon>Sordariomycetes</taxon>
        <taxon>Sordariomycetidae</taxon>
        <taxon>Sordariales</taxon>
        <taxon>Podosporaceae</taxon>
        <taxon>Cladorrhinum</taxon>
    </lineage>
</organism>
<evidence type="ECO:0000259" key="1">
    <source>
        <dbReference type="PROSITE" id="PS51725"/>
    </source>
</evidence>
<dbReference type="InterPro" id="IPR007138">
    <property type="entry name" value="ABM_dom"/>
</dbReference>
<accession>A0AAV9HXU0</accession>
<evidence type="ECO:0000313" key="2">
    <source>
        <dbReference type="EMBL" id="KAK4464975.1"/>
    </source>
</evidence>
<comment type="caution">
    <text evidence="2">The sequence shown here is derived from an EMBL/GenBank/DDBJ whole genome shotgun (WGS) entry which is preliminary data.</text>
</comment>
<gene>
    <name evidence="2" type="ORF">QBC42DRAFT_344247</name>
</gene>
<dbReference type="PANTHER" id="PTHR40624">
    <property type="entry name" value="BIOSYNTHESIS MONOOXYGENASE, PUTATIVE (AFU_ORTHOLOGUE AFUA_1G12025)-RELATED"/>
    <property type="match status" value="1"/>
</dbReference>
<dbReference type="Gene3D" id="3.30.70.100">
    <property type="match status" value="1"/>
</dbReference>
<protein>
    <recommendedName>
        <fullName evidence="1">ABM domain-containing protein</fullName>
    </recommendedName>
</protein>
<dbReference type="PROSITE" id="PS51725">
    <property type="entry name" value="ABM"/>
    <property type="match status" value="1"/>
</dbReference>
<keyword evidence="3" id="KW-1185">Reference proteome</keyword>
<reference evidence="2" key="1">
    <citation type="journal article" date="2023" name="Mol. Phylogenet. Evol.">
        <title>Genome-scale phylogeny and comparative genomics of the fungal order Sordariales.</title>
        <authorList>
            <person name="Hensen N."/>
            <person name="Bonometti L."/>
            <person name="Westerberg I."/>
            <person name="Brannstrom I.O."/>
            <person name="Guillou S."/>
            <person name="Cros-Aarteil S."/>
            <person name="Calhoun S."/>
            <person name="Haridas S."/>
            <person name="Kuo A."/>
            <person name="Mondo S."/>
            <person name="Pangilinan J."/>
            <person name="Riley R."/>
            <person name="LaButti K."/>
            <person name="Andreopoulos B."/>
            <person name="Lipzen A."/>
            <person name="Chen C."/>
            <person name="Yan M."/>
            <person name="Daum C."/>
            <person name="Ng V."/>
            <person name="Clum A."/>
            <person name="Steindorff A."/>
            <person name="Ohm R.A."/>
            <person name="Martin F."/>
            <person name="Silar P."/>
            <person name="Natvig D.O."/>
            <person name="Lalanne C."/>
            <person name="Gautier V."/>
            <person name="Ament-Velasquez S.L."/>
            <person name="Kruys A."/>
            <person name="Hutchinson M.I."/>
            <person name="Powell A.J."/>
            <person name="Barry K."/>
            <person name="Miller A.N."/>
            <person name="Grigoriev I.V."/>
            <person name="Debuchy R."/>
            <person name="Gladieux P."/>
            <person name="Hiltunen Thoren M."/>
            <person name="Johannesson H."/>
        </authorList>
    </citation>
    <scope>NUCLEOTIDE SEQUENCE</scope>
    <source>
        <strain evidence="2">PSN324</strain>
    </source>
</reference>
<feature type="domain" description="ABM" evidence="1">
    <location>
        <begin position="4"/>
        <end position="97"/>
    </location>
</feature>
<dbReference type="Proteomes" id="UP001321749">
    <property type="component" value="Unassembled WGS sequence"/>
</dbReference>
<evidence type="ECO:0000313" key="3">
    <source>
        <dbReference type="Proteomes" id="UP001321749"/>
    </source>
</evidence>
<sequence>MLPIYLVSIVAVKPDRLARVEELATALSNNIEANEPNAVTYQCFTSGTAEAPKLVVWESYADQAAFDVHNANPKLQEFVDTQQEEGNFAGPLDIYSLDAFAGWTCGNPDSKI</sequence>
<proteinExistence type="predicted"/>